<dbReference type="AlphaFoldDB" id="A0A9D4IMR3"/>
<sequence length="80" mass="8674">MVGSQTSSMINGQVPKKYGHNLPVSISAVNLNNIGKSVESLYSVESVVSDPPDHPIFVNEDIHQYPVPVLKSTDLGDLRL</sequence>
<dbReference type="EMBL" id="JAIWYP010000008">
    <property type="protein sequence ID" value="KAH3780140.1"/>
    <property type="molecule type" value="Genomic_DNA"/>
</dbReference>
<keyword evidence="2" id="KW-1185">Reference proteome</keyword>
<evidence type="ECO:0000313" key="2">
    <source>
        <dbReference type="Proteomes" id="UP000828390"/>
    </source>
</evidence>
<gene>
    <name evidence="1" type="ORF">DPMN_157950</name>
</gene>
<reference evidence="1" key="1">
    <citation type="journal article" date="2019" name="bioRxiv">
        <title>The Genome of the Zebra Mussel, Dreissena polymorpha: A Resource for Invasive Species Research.</title>
        <authorList>
            <person name="McCartney M.A."/>
            <person name="Auch B."/>
            <person name="Kono T."/>
            <person name="Mallez S."/>
            <person name="Zhang Y."/>
            <person name="Obille A."/>
            <person name="Becker A."/>
            <person name="Abrahante J.E."/>
            <person name="Garbe J."/>
            <person name="Badalamenti J.P."/>
            <person name="Herman A."/>
            <person name="Mangelson H."/>
            <person name="Liachko I."/>
            <person name="Sullivan S."/>
            <person name="Sone E.D."/>
            <person name="Koren S."/>
            <person name="Silverstein K.A.T."/>
            <person name="Beckman K.B."/>
            <person name="Gohl D.M."/>
        </authorList>
    </citation>
    <scope>NUCLEOTIDE SEQUENCE</scope>
    <source>
        <strain evidence="1">Duluth1</strain>
        <tissue evidence="1">Whole animal</tissue>
    </source>
</reference>
<name>A0A9D4IMR3_DREPO</name>
<evidence type="ECO:0000313" key="1">
    <source>
        <dbReference type="EMBL" id="KAH3780140.1"/>
    </source>
</evidence>
<protein>
    <submittedName>
        <fullName evidence="1">Uncharacterized protein</fullName>
    </submittedName>
</protein>
<dbReference type="Proteomes" id="UP000828390">
    <property type="component" value="Unassembled WGS sequence"/>
</dbReference>
<organism evidence="1 2">
    <name type="scientific">Dreissena polymorpha</name>
    <name type="common">Zebra mussel</name>
    <name type="synonym">Mytilus polymorpha</name>
    <dbReference type="NCBI Taxonomy" id="45954"/>
    <lineage>
        <taxon>Eukaryota</taxon>
        <taxon>Metazoa</taxon>
        <taxon>Spiralia</taxon>
        <taxon>Lophotrochozoa</taxon>
        <taxon>Mollusca</taxon>
        <taxon>Bivalvia</taxon>
        <taxon>Autobranchia</taxon>
        <taxon>Heteroconchia</taxon>
        <taxon>Euheterodonta</taxon>
        <taxon>Imparidentia</taxon>
        <taxon>Neoheterodontei</taxon>
        <taxon>Myida</taxon>
        <taxon>Dreissenoidea</taxon>
        <taxon>Dreissenidae</taxon>
        <taxon>Dreissena</taxon>
    </lineage>
</organism>
<accession>A0A9D4IMR3</accession>
<proteinExistence type="predicted"/>
<comment type="caution">
    <text evidence="1">The sequence shown here is derived from an EMBL/GenBank/DDBJ whole genome shotgun (WGS) entry which is preliminary data.</text>
</comment>
<reference evidence="1" key="2">
    <citation type="submission" date="2020-11" db="EMBL/GenBank/DDBJ databases">
        <authorList>
            <person name="McCartney M.A."/>
            <person name="Auch B."/>
            <person name="Kono T."/>
            <person name="Mallez S."/>
            <person name="Becker A."/>
            <person name="Gohl D.M."/>
            <person name="Silverstein K.A.T."/>
            <person name="Koren S."/>
            <person name="Bechman K.B."/>
            <person name="Herman A."/>
            <person name="Abrahante J.E."/>
            <person name="Garbe J."/>
        </authorList>
    </citation>
    <scope>NUCLEOTIDE SEQUENCE</scope>
    <source>
        <strain evidence="1">Duluth1</strain>
        <tissue evidence="1">Whole animal</tissue>
    </source>
</reference>